<keyword evidence="1" id="KW-1133">Transmembrane helix</keyword>
<dbReference type="Gene3D" id="3.60.21.70">
    <property type="entry name" value="PhoD-like phosphatase"/>
    <property type="match status" value="1"/>
</dbReference>
<dbReference type="Pfam" id="PF09423">
    <property type="entry name" value="PhoD"/>
    <property type="match status" value="1"/>
</dbReference>
<keyword evidence="1" id="KW-0472">Membrane</keyword>
<dbReference type="AlphaFoldDB" id="A0A397DN32"/>
<gene>
    <name evidence="3" type="ORF">DYB30_008756</name>
</gene>
<dbReference type="SUPFAM" id="SSF56300">
    <property type="entry name" value="Metallo-dependent phosphatases"/>
    <property type="match status" value="1"/>
</dbReference>
<keyword evidence="1" id="KW-0812">Transmembrane</keyword>
<dbReference type="EMBL" id="QUTD01004924">
    <property type="protein sequence ID" value="RHY65258.1"/>
    <property type="molecule type" value="Genomic_DNA"/>
</dbReference>
<reference evidence="3 4" key="1">
    <citation type="submission" date="2018-08" db="EMBL/GenBank/DDBJ databases">
        <title>Aphanomyces genome sequencing and annotation.</title>
        <authorList>
            <person name="Minardi D."/>
            <person name="Oidtmann B."/>
            <person name="Van Der Giezen M."/>
            <person name="Studholme D.J."/>
        </authorList>
    </citation>
    <scope>NUCLEOTIDE SEQUENCE [LARGE SCALE GENOMIC DNA]</scope>
    <source>
        <strain evidence="3 4">D2</strain>
    </source>
</reference>
<feature type="domain" description="PhoD-like phosphatase metallophosphatase" evidence="2">
    <location>
        <begin position="125"/>
        <end position="212"/>
    </location>
</feature>
<protein>
    <recommendedName>
        <fullName evidence="2">PhoD-like phosphatase metallophosphatase domain-containing protein</fullName>
    </recommendedName>
</protein>
<dbReference type="InterPro" id="IPR018946">
    <property type="entry name" value="PhoD-like_MPP"/>
</dbReference>
<evidence type="ECO:0000313" key="4">
    <source>
        <dbReference type="Proteomes" id="UP000266643"/>
    </source>
</evidence>
<dbReference type="PANTHER" id="PTHR33987">
    <property type="entry name" value="CALCINEURIN-LIKE METALLO-PHOSPHOESTERASE SUPERFAMILY PROTEIN"/>
    <property type="match status" value="1"/>
</dbReference>
<dbReference type="VEuPathDB" id="FungiDB:H257_03574"/>
<evidence type="ECO:0000256" key="1">
    <source>
        <dbReference type="SAM" id="Phobius"/>
    </source>
</evidence>
<feature type="transmembrane region" description="Helical" evidence="1">
    <location>
        <begin position="398"/>
        <end position="422"/>
    </location>
</feature>
<accession>A0A397DN32</accession>
<organism evidence="3 4">
    <name type="scientific">Aphanomyces astaci</name>
    <name type="common">Crayfish plague agent</name>
    <dbReference type="NCBI Taxonomy" id="112090"/>
    <lineage>
        <taxon>Eukaryota</taxon>
        <taxon>Sar</taxon>
        <taxon>Stramenopiles</taxon>
        <taxon>Oomycota</taxon>
        <taxon>Saprolegniomycetes</taxon>
        <taxon>Saprolegniales</taxon>
        <taxon>Verrucalvaceae</taxon>
        <taxon>Aphanomyces</taxon>
    </lineage>
</organism>
<evidence type="ECO:0000259" key="2">
    <source>
        <dbReference type="Pfam" id="PF09423"/>
    </source>
</evidence>
<comment type="caution">
    <text evidence="3">The sequence shown here is derived from an EMBL/GenBank/DDBJ whole genome shotgun (WGS) entry which is preliminary data.</text>
</comment>
<evidence type="ECO:0000313" key="3">
    <source>
        <dbReference type="EMBL" id="RHY65258.1"/>
    </source>
</evidence>
<name>A0A397DN32_APHAT</name>
<dbReference type="Proteomes" id="UP000266643">
    <property type="component" value="Unassembled WGS sequence"/>
</dbReference>
<dbReference type="InterPro" id="IPR038607">
    <property type="entry name" value="PhoD-like_sf"/>
</dbReference>
<dbReference type="PANTHER" id="PTHR33987:SF1">
    <property type="entry name" value="CALCINEURIN-LIKE METALLO-PHOSPHOESTERASE SUPERFAMILY PROTEIN"/>
    <property type="match status" value="1"/>
</dbReference>
<sequence>MKVVWSTTALAVGCVGSAQSKAMDTSKTLRRFAFGSNIHQDLPQPIWRAIEKTNPELFLSLGNNVRRRHSHRRPFFSPLPSANMRCRFTAMTRRSNDGNKEFDHRELSQELFLDFIGELEDSPRRKQAGIYTSYTFGSGDQAVKLLLLDNRYHKDPYVSKHAKKNVTDFNGQNGDILGDAQWTWLAAQLHESTAAFHVIGSALQVLPNDRWFGTESYSAFSVAHRRFVDLLQVSNASGVVLLRSRFGTPFVNTWFCDPNYVFMYSGNVEFAEINQVECGATNAFKLTEVTSSGLTHSALEWTISPFHLASAFWYTVSNALLPWHYRLNRHAHFGGLNFGDVQFDWTTSPPTAVVSVKDVRGRVKLQTVFPSTKFGEPAENAGCEPIHAVSPGSVMVRVMALFAIMTVFFASVLVNVVVIVVVPLQILRRLVFGQPVKPKAD</sequence>
<dbReference type="InterPro" id="IPR029052">
    <property type="entry name" value="Metallo-depent_PP-like"/>
</dbReference>
<proteinExistence type="predicted"/>